<evidence type="ECO:0000313" key="2">
    <source>
        <dbReference type="Proteomes" id="UP001353858"/>
    </source>
</evidence>
<organism evidence="1 2">
    <name type="scientific">Aquatica leii</name>
    <dbReference type="NCBI Taxonomy" id="1421715"/>
    <lineage>
        <taxon>Eukaryota</taxon>
        <taxon>Metazoa</taxon>
        <taxon>Ecdysozoa</taxon>
        <taxon>Arthropoda</taxon>
        <taxon>Hexapoda</taxon>
        <taxon>Insecta</taxon>
        <taxon>Pterygota</taxon>
        <taxon>Neoptera</taxon>
        <taxon>Endopterygota</taxon>
        <taxon>Coleoptera</taxon>
        <taxon>Polyphaga</taxon>
        <taxon>Elateriformia</taxon>
        <taxon>Elateroidea</taxon>
        <taxon>Lampyridae</taxon>
        <taxon>Luciolinae</taxon>
        <taxon>Aquatica</taxon>
    </lineage>
</organism>
<dbReference type="AlphaFoldDB" id="A0AAN7SN86"/>
<comment type="caution">
    <text evidence="1">The sequence shown here is derived from an EMBL/GenBank/DDBJ whole genome shotgun (WGS) entry which is preliminary data.</text>
</comment>
<accession>A0AAN7SN86</accession>
<dbReference type="Proteomes" id="UP001353858">
    <property type="component" value="Unassembled WGS sequence"/>
</dbReference>
<keyword evidence="2" id="KW-1185">Reference proteome</keyword>
<evidence type="ECO:0000313" key="1">
    <source>
        <dbReference type="EMBL" id="KAK4872670.1"/>
    </source>
</evidence>
<dbReference type="EMBL" id="JARPUR010000007">
    <property type="protein sequence ID" value="KAK4872670.1"/>
    <property type="molecule type" value="Genomic_DNA"/>
</dbReference>
<name>A0AAN7SN86_9COLE</name>
<sequence>MDALVMAIPTKSAPEIQSAISIYERAAIKSLKEDELVGEERKAPIDNWLKFLKDHSIDVYAPRDIVTALKIIALYEEKTENSIDLKSCYEYLIDLMNGKAPKQLNDDTINFLMSNFGKLGASLKSEDTSKEEEFIKKLQVSDVLQRTYLSKKGNVVGDPSLNLLKVPLNLLKFKPCKPSDK</sequence>
<protein>
    <submittedName>
        <fullName evidence="1">Uncharacterized protein</fullName>
    </submittedName>
</protein>
<gene>
    <name evidence="1" type="ORF">RN001_014699</name>
</gene>
<reference evidence="2" key="1">
    <citation type="submission" date="2023-01" db="EMBL/GenBank/DDBJ databases">
        <title>Key to firefly adult light organ development and bioluminescence: homeobox transcription factors regulate luciferase expression and transportation to peroxisome.</title>
        <authorList>
            <person name="Fu X."/>
        </authorList>
    </citation>
    <scope>NUCLEOTIDE SEQUENCE [LARGE SCALE GENOMIC DNA]</scope>
</reference>
<proteinExistence type="predicted"/>